<keyword evidence="1" id="KW-0732">Signal</keyword>
<dbReference type="Proteomes" id="UP000838821">
    <property type="component" value="Unassembled WGS sequence"/>
</dbReference>
<feature type="signal peptide" evidence="1">
    <location>
        <begin position="1"/>
        <end position="23"/>
    </location>
</feature>
<name>A0ABM9CZE1_9BACL</name>
<keyword evidence="3" id="KW-1185">Reference proteome</keyword>
<feature type="chain" id="PRO_5046849592" evidence="1">
    <location>
        <begin position="24"/>
        <end position="207"/>
    </location>
</feature>
<gene>
    <name evidence="2" type="ORF">PAECIP111891_07026</name>
</gene>
<protein>
    <submittedName>
        <fullName evidence="2">Uncharacterized protein</fullName>
    </submittedName>
</protein>
<evidence type="ECO:0000313" key="3">
    <source>
        <dbReference type="Proteomes" id="UP000838821"/>
    </source>
</evidence>
<comment type="caution">
    <text evidence="2">The sequence shown here is derived from an EMBL/GenBank/DDBJ whole genome shotgun (WGS) entry which is preliminary data.</text>
</comment>
<reference evidence="2" key="1">
    <citation type="submission" date="2022-01" db="EMBL/GenBank/DDBJ databases">
        <authorList>
            <person name="Criscuolo A."/>
        </authorList>
    </citation>
    <scope>NUCLEOTIDE SEQUENCE</scope>
    <source>
        <strain evidence="2">CIP111891</strain>
    </source>
</reference>
<evidence type="ECO:0000313" key="2">
    <source>
        <dbReference type="EMBL" id="CAH1232505.1"/>
    </source>
</evidence>
<organism evidence="2 3">
    <name type="scientific">Paenibacillus allorhizoplanae</name>
    <dbReference type="NCBI Taxonomy" id="2905648"/>
    <lineage>
        <taxon>Bacteria</taxon>
        <taxon>Bacillati</taxon>
        <taxon>Bacillota</taxon>
        <taxon>Bacilli</taxon>
        <taxon>Bacillales</taxon>
        <taxon>Paenibacillaceae</taxon>
        <taxon>Paenibacillus</taxon>
    </lineage>
</organism>
<accession>A0ABM9CZE1</accession>
<dbReference type="RefSeq" id="WP_236293524.1">
    <property type="nucleotide sequence ID" value="NZ_CAKMMW010000051.1"/>
</dbReference>
<proteinExistence type="predicted"/>
<dbReference type="EMBL" id="CAKMMW010000051">
    <property type="protein sequence ID" value="CAH1232505.1"/>
    <property type="molecule type" value="Genomic_DNA"/>
</dbReference>
<evidence type="ECO:0000256" key="1">
    <source>
        <dbReference type="SAM" id="SignalP"/>
    </source>
</evidence>
<sequence length="207" mass="23655">MKSRMIRVVSVVLVATATATAIALTSAQLTNEKVTKAENDQVAAFQREVHPVVEGVVEKYFLKENQSSETMTDADRLKYMEQLDWYWDNDNLQVVFVVLKEDAEEMKAIRKELEEKLGAKVKFVKSRISQTTLEMSEMSNEVSKFIFNTIKPNDMYYEGGYFRDKQRIEIKGAFTDEQVQAIYAKFDKKLVNITKIAPRGDGGPTAF</sequence>